<dbReference type="EMBL" id="CP048914">
    <property type="protein sequence ID" value="QMS85564.1"/>
    <property type="molecule type" value="Genomic_DNA"/>
</dbReference>
<dbReference type="PANTHER" id="PTHR46577">
    <property type="entry name" value="HTH-TYPE TRANSCRIPTIONAL REGULATORY PROTEIN GABR"/>
    <property type="match status" value="1"/>
</dbReference>
<keyword evidence="7" id="KW-0032">Aminotransferase</keyword>
<organism evidence="7 8">
    <name type="scientific">Candidatus Xianfuyuplasma coldseepsis</name>
    <dbReference type="NCBI Taxonomy" id="2782163"/>
    <lineage>
        <taxon>Bacteria</taxon>
        <taxon>Bacillati</taxon>
        <taxon>Mycoplasmatota</taxon>
        <taxon>Mollicutes</taxon>
        <taxon>Candidatus Izemoplasmatales</taxon>
        <taxon>Candidatus Izemoplasmataceae</taxon>
        <taxon>Candidatus Xianfuyuplasma</taxon>
    </lineage>
</organism>
<dbReference type="GO" id="GO:0008483">
    <property type="term" value="F:transaminase activity"/>
    <property type="evidence" value="ECO:0007669"/>
    <property type="project" value="UniProtKB-KW"/>
</dbReference>
<sequence length="433" mass="50752">MSSINIPLYQALYEDIKDKIIHNELKKNNKLESIRSLSKRMDISTTTVEKAYNQLVVEGYIKSVPRSGFIVMDVHNLDKGKFHPYVDPIEHPVKENNKLTTDLFDIKSYKATVNKVFNYQSDLLFTNLDPRGEEPLREEIRKYILKERDVKCDVNQIIIGPGIQSLLQILLSITHKKTVTYLAPEFKKAMNIFRSFGYTLKPRQSTTEIARLKADFLYISPSNIYPTGEVLKAQERNKIITWAHRNDSYIIEDDYNFFIRYNSYSVPSIHSYDNGERVIYIGSFSKSIIPSIRVSYMVLPISLYNIYKERYNDFSQGVSKLEQLSLAQFMKEGLFQRHTKKLYNLYKEKNEIMKQALNKHNRHKSFGIRGTDSNLHVVLDFTTKKHMNTFIKNCDRHHLQYEIIQHSNSVIFPYSGISNHDIPRLVKTLFYNM</sequence>
<dbReference type="GO" id="GO:0030170">
    <property type="term" value="F:pyridoxal phosphate binding"/>
    <property type="evidence" value="ECO:0007669"/>
    <property type="project" value="InterPro"/>
</dbReference>
<evidence type="ECO:0000313" key="8">
    <source>
        <dbReference type="Proteomes" id="UP000514720"/>
    </source>
</evidence>
<dbReference type="GO" id="GO:0003700">
    <property type="term" value="F:DNA-binding transcription factor activity"/>
    <property type="evidence" value="ECO:0007669"/>
    <property type="project" value="InterPro"/>
</dbReference>
<dbReference type="Gene3D" id="3.40.640.10">
    <property type="entry name" value="Type I PLP-dependent aspartate aminotransferase-like (Major domain)"/>
    <property type="match status" value="1"/>
</dbReference>
<dbReference type="SMART" id="SM00345">
    <property type="entry name" value="HTH_GNTR"/>
    <property type="match status" value="1"/>
</dbReference>
<keyword evidence="3" id="KW-0805">Transcription regulation</keyword>
<keyword evidence="2" id="KW-0663">Pyridoxal phosphate</keyword>
<dbReference type="Proteomes" id="UP000514720">
    <property type="component" value="Chromosome"/>
</dbReference>
<reference evidence="7 8" key="1">
    <citation type="submission" date="2020-02" db="EMBL/GenBank/DDBJ databases">
        <authorList>
            <person name="Zheng R.K."/>
            <person name="Sun C.M."/>
        </authorList>
    </citation>
    <scope>NUCLEOTIDE SEQUENCE [LARGE SCALE GENOMIC DNA]</scope>
    <source>
        <strain evidence="8">zrk13</strain>
    </source>
</reference>
<dbReference type="Pfam" id="PF00392">
    <property type="entry name" value="GntR"/>
    <property type="match status" value="1"/>
</dbReference>
<evidence type="ECO:0000256" key="3">
    <source>
        <dbReference type="ARBA" id="ARBA00023015"/>
    </source>
</evidence>
<dbReference type="PROSITE" id="PS50949">
    <property type="entry name" value="HTH_GNTR"/>
    <property type="match status" value="1"/>
</dbReference>
<keyword evidence="5" id="KW-0804">Transcription</keyword>
<evidence type="ECO:0000259" key="6">
    <source>
        <dbReference type="PROSITE" id="PS50949"/>
    </source>
</evidence>
<dbReference type="CDD" id="cd07377">
    <property type="entry name" value="WHTH_GntR"/>
    <property type="match status" value="1"/>
</dbReference>
<evidence type="ECO:0000313" key="7">
    <source>
        <dbReference type="EMBL" id="QMS85564.1"/>
    </source>
</evidence>
<keyword evidence="4" id="KW-0238">DNA-binding</keyword>
<dbReference type="InterPro" id="IPR036390">
    <property type="entry name" value="WH_DNA-bd_sf"/>
</dbReference>
<evidence type="ECO:0000256" key="2">
    <source>
        <dbReference type="ARBA" id="ARBA00022898"/>
    </source>
</evidence>
<dbReference type="AlphaFoldDB" id="A0A7L7KU85"/>
<dbReference type="KEGG" id="xcl:G4Z02_07350"/>
<dbReference type="GO" id="GO:0003677">
    <property type="term" value="F:DNA binding"/>
    <property type="evidence" value="ECO:0007669"/>
    <property type="project" value="UniProtKB-KW"/>
</dbReference>
<evidence type="ECO:0000256" key="4">
    <source>
        <dbReference type="ARBA" id="ARBA00023125"/>
    </source>
</evidence>
<dbReference type="InterPro" id="IPR004839">
    <property type="entry name" value="Aminotransferase_I/II_large"/>
</dbReference>
<comment type="similarity">
    <text evidence="1">In the C-terminal section; belongs to the class-I pyridoxal-phosphate-dependent aminotransferase family.</text>
</comment>
<evidence type="ECO:0000256" key="5">
    <source>
        <dbReference type="ARBA" id="ARBA00023163"/>
    </source>
</evidence>
<gene>
    <name evidence="7" type="ORF">G4Z02_07350</name>
</gene>
<dbReference type="CDD" id="cd00609">
    <property type="entry name" value="AAT_like"/>
    <property type="match status" value="1"/>
</dbReference>
<protein>
    <submittedName>
        <fullName evidence="7">PLP-dependent aminotransferase family protein</fullName>
    </submittedName>
</protein>
<dbReference type="InterPro" id="IPR051446">
    <property type="entry name" value="HTH_trans_reg/aminotransferase"/>
</dbReference>
<dbReference type="InterPro" id="IPR015421">
    <property type="entry name" value="PyrdxlP-dep_Trfase_major"/>
</dbReference>
<accession>A0A7L7KU85</accession>
<dbReference type="InterPro" id="IPR000524">
    <property type="entry name" value="Tscrpt_reg_HTH_GntR"/>
</dbReference>
<dbReference type="Gene3D" id="1.10.10.10">
    <property type="entry name" value="Winged helix-like DNA-binding domain superfamily/Winged helix DNA-binding domain"/>
    <property type="match status" value="1"/>
</dbReference>
<proteinExistence type="inferred from homology"/>
<dbReference type="SUPFAM" id="SSF46785">
    <property type="entry name" value="Winged helix' DNA-binding domain"/>
    <property type="match status" value="1"/>
</dbReference>
<dbReference type="RefSeq" id="WP_258877365.1">
    <property type="nucleotide sequence ID" value="NZ_CP048914.1"/>
</dbReference>
<feature type="domain" description="HTH gntR-type" evidence="6">
    <location>
        <begin position="6"/>
        <end position="74"/>
    </location>
</feature>
<name>A0A7L7KU85_9MOLU</name>
<dbReference type="InterPro" id="IPR015424">
    <property type="entry name" value="PyrdxlP-dep_Trfase"/>
</dbReference>
<keyword evidence="8" id="KW-1185">Reference proteome</keyword>
<dbReference type="Pfam" id="PF00155">
    <property type="entry name" value="Aminotran_1_2"/>
    <property type="match status" value="1"/>
</dbReference>
<evidence type="ECO:0000256" key="1">
    <source>
        <dbReference type="ARBA" id="ARBA00005384"/>
    </source>
</evidence>
<keyword evidence="7" id="KW-0808">Transferase</keyword>
<dbReference type="SUPFAM" id="SSF53383">
    <property type="entry name" value="PLP-dependent transferases"/>
    <property type="match status" value="1"/>
</dbReference>
<dbReference type="PANTHER" id="PTHR46577:SF1">
    <property type="entry name" value="HTH-TYPE TRANSCRIPTIONAL REGULATORY PROTEIN GABR"/>
    <property type="match status" value="1"/>
</dbReference>
<dbReference type="InterPro" id="IPR036388">
    <property type="entry name" value="WH-like_DNA-bd_sf"/>
</dbReference>